<keyword evidence="2" id="KW-0472">Membrane</keyword>
<reference evidence="3 4" key="1">
    <citation type="submission" date="2017-11" db="EMBL/GenBank/DDBJ databases">
        <title>Genomic Encyclopedia of Archaeal and Bacterial Type Strains, Phase II (KMG-II): From Individual Species to Whole Genera.</title>
        <authorList>
            <person name="Goeker M."/>
        </authorList>
    </citation>
    <scope>NUCLEOTIDE SEQUENCE [LARGE SCALE GENOMIC DNA]</scope>
    <source>
        <strain evidence="3 4">DSM 27393</strain>
    </source>
</reference>
<comment type="caution">
    <text evidence="3">The sequence shown here is derived from an EMBL/GenBank/DDBJ whole genome shotgun (WGS) entry which is preliminary data.</text>
</comment>
<keyword evidence="4" id="KW-1185">Reference proteome</keyword>
<protein>
    <submittedName>
        <fullName evidence="3">Uncharacterized protein DUF998</fullName>
    </submittedName>
</protein>
<feature type="compositionally biased region" description="Low complexity" evidence="1">
    <location>
        <begin position="228"/>
        <end position="254"/>
    </location>
</feature>
<feature type="transmembrane region" description="Helical" evidence="2">
    <location>
        <begin position="129"/>
        <end position="149"/>
    </location>
</feature>
<feature type="transmembrane region" description="Helical" evidence="2">
    <location>
        <begin position="161"/>
        <end position="182"/>
    </location>
</feature>
<feature type="transmembrane region" description="Helical" evidence="2">
    <location>
        <begin position="58"/>
        <end position="76"/>
    </location>
</feature>
<name>A0A2M9CGC4_9MICO</name>
<accession>A0A2M9CGC4</accession>
<dbReference type="Pfam" id="PF06197">
    <property type="entry name" value="DUF998"/>
    <property type="match status" value="1"/>
</dbReference>
<feature type="transmembrane region" description="Helical" evidence="2">
    <location>
        <begin position="194"/>
        <end position="213"/>
    </location>
</feature>
<dbReference type="Proteomes" id="UP000228758">
    <property type="component" value="Unassembled WGS sequence"/>
</dbReference>
<dbReference type="AlphaFoldDB" id="A0A2M9CGC4"/>
<proteinExistence type="predicted"/>
<evidence type="ECO:0000313" key="4">
    <source>
        <dbReference type="Proteomes" id="UP000228758"/>
    </source>
</evidence>
<evidence type="ECO:0000256" key="2">
    <source>
        <dbReference type="SAM" id="Phobius"/>
    </source>
</evidence>
<gene>
    <name evidence="3" type="ORF">CLV46_0515</name>
</gene>
<keyword evidence="2" id="KW-1133">Transmembrane helix</keyword>
<feature type="region of interest" description="Disordered" evidence="1">
    <location>
        <begin position="224"/>
        <end position="267"/>
    </location>
</feature>
<keyword evidence="2" id="KW-0812">Transmembrane</keyword>
<organism evidence="3 4">
    <name type="scientific">Diaminobutyricimonas aerilata</name>
    <dbReference type="NCBI Taxonomy" id="1162967"/>
    <lineage>
        <taxon>Bacteria</taxon>
        <taxon>Bacillati</taxon>
        <taxon>Actinomycetota</taxon>
        <taxon>Actinomycetes</taxon>
        <taxon>Micrococcales</taxon>
        <taxon>Microbacteriaceae</taxon>
        <taxon>Diaminobutyricimonas</taxon>
    </lineage>
</organism>
<evidence type="ECO:0000256" key="1">
    <source>
        <dbReference type="SAM" id="MobiDB-lite"/>
    </source>
</evidence>
<evidence type="ECO:0000313" key="3">
    <source>
        <dbReference type="EMBL" id="PJJ70981.1"/>
    </source>
</evidence>
<dbReference type="InterPro" id="IPR009339">
    <property type="entry name" value="DUF998"/>
</dbReference>
<sequence>MMLVSTGGRMRPVADEAVAWFGSLLVAVALTIIWVGRLGVSRDLYVSELGADGEPTEAWFEAALLLLVAGGSAVAWTARRVRATVPLLALWTPAVSLWVGCGFFLLASQVNCTSGCPLPVGDTFTWRDFVHTVAAVLAFAAGCVAMLQVSFSAVRRPMVLFSRASGLAVAAIAGVGGLLSLAEWQTGFGSRLELAATTVGLIWMCAFGVGSALSARRALSTPDLAALPGRPTSPRRAAAPPRAARAEGRAASVPRSRAGAPDPAEPR</sequence>
<feature type="transmembrane region" description="Helical" evidence="2">
    <location>
        <begin position="18"/>
        <end position="38"/>
    </location>
</feature>
<dbReference type="EMBL" id="PGFF01000001">
    <property type="protein sequence ID" value="PJJ70981.1"/>
    <property type="molecule type" value="Genomic_DNA"/>
</dbReference>
<feature type="transmembrane region" description="Helical" evidence="2">
    <location>
        <begin position="88"/>
        <end position="109"/>
    </location>
</feature>